<dbReference type="HOGENOM" id="CLU_104624_2_0_11"/>
<keyword evidence="1" id="KW-0472">Membrane</keyword>
<evidence type="ECO:0000313" key="2">
    <source>
        <dbReference type="EMBL" id="ADJ47487.1"/>
    </source>
</evidence>
<feature type="transmembrane region" description="Helical" evidence="1">
    <location>
        <begin position="59"/>
        <end position="81"/>
    </location>
</feature>
<dbReference type="GeneID" id="92873413"/>
<proteinExistence type="predicted"/>
<sequence>MTETPRTTKPATFLVQRTTAVVGAIFLIVGVLGFIPGITTHYDQLQFAGHHSMAQLFDVFTVSVLHNLVHLLFGVVGVIAARYPGGSRAYLMIGGLVYLILCVYGLGTDSAGAPNFVPVNDADNWLHLGLGVGMIALGIGCTALDRRRGDFPPRDVRKA</sequence>
<dbReference type="RefSeq" id="WP_013227545.1">
    <property type="nucleotide sequence ID" value="NC_014318.1"/>
</dbReference>
<dbReference type="Proteomes" id="UP000000328">
    <property type="component" value="Chromosome"/>
</dbReference>
<dbReference type="OrthoDB" id="572373at2"/>
<feature type="transmembrane region" description="Helical" evidence="1">
    <location>
        <begin position="20"/>
        <end position="39"/>
    </location>
</feature>
<dbReference type="Pfam" id="PF14325">
    <property type="entry name" value="DUF4383"/>
    <property type="match status" value="1"/>
</dbReference>
<name>A0A0H3DB31_AMYMU</name>
<reference evidence="2 3" key="1">
    <citation type="journal article" date="2010" name="Cell Res.">
        <title>Complete genome sequence of the rifamycin SV-producing Amycolatopsis mediterranei U32 revealed its genetic characteristics in phylogeny and metabolism.</title>
        <authorList>
            <person name="Zhao W."/>
            <person name="Zhong Y."/>
            <person name="Yuan H."/>
            <person name="Wang J."/>
            <person name="Zheng H."/>
            <person name="Wang Y."/>
            <person name="Cen X."/>
            <person name="Xu F."/>
            <person name="Bai J."/>
            <person name="Han X."/>
            <person name="Lu G."/>
            <person name="Zhu Y."/>
            <person name="Shao Z."/>
            <person name="Yan H."/>
            <person name="Li C."/>
            <person name="Peng N."/>
            <person name="Zhang Z."/>
            <person name="Zhang Y."/>
            <person name="Lin W."/>
            <person name="Fan Y."/>
            <person name="Qin Z."/>
            <person name="Hu Y."/>
            <person name="Zhu B."/>
            <person name="Wang S."/>
            <person name="Ding X."/>
            <person name="Zhao G.P."/>
        </authorList>
    </citation>
    <scope>NUCLEOTIDE SEQUENCE [LARGE SCALE GENOMIC DNA]</scope>
    <source>
        <strain evidence="3">U-32</strain>
    </source>
</reference>
<feature type="transmembrane region" description="Helical" evidence="1">
    <location>
        <begin position="126"/>
        <end position="144"/>
    </location>
</feature>
<feature type="transmembrane region" description="Helical" evidence="1">
    <location>
        <begin position="88"/>
        <end position="106"/>
    </location>
</feature>
<dbReference type="KEGG" id="amd:AMED_5736"/>
<dbReference type="EMBL" id="CP002000">
    <property type="protein sequence ID" value="ADJ47487.1"/>
    <property type="molecule type" value="Genomic_DNA"/>
</dbReference>
<dbReference type="PATRIC" id="fig|749927.5.peg.5957"/>
<protein>
    <recommendedName>
        <fullName evidence="4">DUF4383 domain-containing protein</fullName>
    </recommendedName>
</protein>
<gene>
    <name evidence="2" type="ordered locus">AMED_5736</name>
</gene>
<accession>A0A0H3DB31</accession>
<keyword evidence="1" id="KW-1133">Transmembrane helix</keyword>
<dbReference type="eggNOG" id="ENOG50332TC">
    <property type="taxonomic scope" value="Bacteria"/>
</dbReference>
<evidence type="ECO:0008006" key="4">
    <source>
        <dbReference type="Google" id="ProtNLM"/>
    </source>
</evidence>
<keyword evidence="1" id="KW-0812">Transmembrane</keyword>
<organism evidence="2 3">
    <name type="scientific">Amycolatopsis mediterranei (strain U-32)</name>
    <dbReference type="NCBI Taxonomy" id="749927"/>
    <lineage>
        <taxon>Bacteria</taxon>
        <taxon>Bacillati</taxon>
        <taxon>Actinomycetota</taxon>
        <taxon>Actinomycetes</taxon>
        <taxon>Pseudonocardiales</taxon>
        <taxon>Pseudonocardiaceae</taxon>
        <taxon>Amycolatopsis</taxon>
    </lineage>
</organism>
<evidence type="ECO:0000313" key="3">
    <source>
        <dbReference type="Proteomes" id="UP000000328"/>
    </source>
</evidence>
<dbReference type="AlphaFoldDB" id="A0A0H3DB31"/>
<evidence type="ECO:0000256" key="1">
    <source>
        <dbReference type="SAM" id="Phobius"/>
    </source>
</evidence>